<protein>
    <submittedName>
        <fullName evidence="1">Uncharacterized protein</fullName>
    </submittedName>
</protein>
<dbReference type="EMBL" id="NMQW01000004">
    <property type="protein sequence ID" value="OXM87588.1"/>
    <property type="molecule type" value="Genomic_DNA"/>
</dbReference>
<reference evidence="1 2" key="1">
    <citation type="submission" date="2017-07" db="EMBL/GenBank/DDBJ databases">
        <title>Genome sequencing and assembly of Paenibacillus rigui.</title>
        <authorList>
            <person name="Mayilraj S."/>
        </authorList>
    </citation>
    <scope>NUCLEOTIDE SEQUENCE [LARGE SCALE GENOMIC DNA]</scope>
    <source>
        <strain evidence="1 2">JCM 16352</strain>
    </source>
</reference>
<comment type="caution">
    <text evidence="1">The sequence shown here is derived from an EMBL/GenBank/DDBJ whole genome shotgun (WGS) entry which is preliminary data.</text>
</comment>
<dbReference type="AlphaFoldDB" id="A0A229UW19"/>
<dbReference type="RefSeq" id="WP_094013663.1">
    <property type="nucleotide sequence ID" value="NZ_NMQW01000004.1"/>
</dbReference>
<dbReference type="OrthoDB" id="2613405at2"/>
<proteinExistence type="predicted"/>
<dbReference type="Proteomes" id="UP000215509">
    <property type="component" value="Unassembled WGS sequence"/>
</dbReference>
<evidence type="ECO:0000313" key="2">
    <source>
        <dbReference type="Proteomes" id="UP000215509"/>
    </source>
</evidence>
<gene>
    <name evidence="1" type="ORF">CF651_04495</name>
</gene>
<name>A0A229UW19_9BACL</name>
<evidence type="ECO:0000313" key="1">
    <source>
        <dbReference type="EMBL" id="OXM87588.1"/>
    </source>
</evidence>
<sequence>MTVKHTIPCEGSEVSVRQTEANTYQVTIQAVTNNPLGTGNVLETFSDVHEAIQAAELFCKLHAAAKERGYYLENGHFVKPERPKLHIGTLLQEGTSPERLVVLLRG</sequence>
<keyword evidence="2" id="KW-1185">Reference proteome</keyword>
<accession>A0A229UW19</accession>
<organism evidence="1 2">
    <name type="scientific">Paenibacillus rigui</name>
    <dbReference type="NCBI Taxonomy" id="554312"/>
    <lineage>
        <taxon>Bacteria</taxon>
        <taxon>Bacillati</taxon>
        <taxon>Bacillota</taxon>
        <taxon>Bacilli</taxon>
        <taxon>Bacillales</taxon>
        <taxon>Paenibacillaceae</taxon>
        <taxon>Paenibacillus</taxon>
    </lineage>
</organism>